<keyword evidence="5" id="KW-1185">Reference proteome</keyword>
<evidence type="ECO:0000313" key="5">
    <source>
        <dbReference type="Proteomes" id="UP000887566"/>
    </source>
</evidence>
<evidence type="ECO:0000313" key="6">
    <source>
        <dbReference type="WBParaSite" id="PSAMB.scaffold2162size24937.g16739.t1"/>
    </source>
</evidence>
<keyword evidence="3" id="KW-1133">Transmembrane helix</keyword>
<keyword evidence="1" id="KW-0677">Repeat</keyword>
<reference evidence="6" key="1">
    <citation type="submission" date="2022-11" db="UniProtKB">
        <authorList>
            <consortium name="WormBaseParasite"/>
        </authorList>
    </citation>
    <scope>IDENTIFICATION</scope>
</reference>
<dbReference type="Pfam" id="PF01484">
    <property type="entry name" value="Col_cuticle_N"/>
    <property type="match status" value="1"/>
</dbReference>
<evidence type="ECO:0000259" key="4">
    <source>
        <dbReference type="SMART" id="SM01088"/>
    </source>
</evidence>
<keyword evidence="3" id="KW-0472">Membrane</keyword>
<evidence type="ECO:0000256" key="3">
    <source>
        <dbReference type="SAM" id="Phobius"/>
    </source>
</evidence>
<dbReference type="WBParaSite" id="PSAMB.scaffold2162size24937.g16739.t1">
    <property type="protein sequence ID" value="PSAMB.scaffold2162size24937.g16739.t1"/>
    <property type="gene ID" value="PSAMB.scaffold2162size24937.g16739"/>
</dbReference>
<feature type="compositionally biased region" description="Low complexity" evidence="2">
    <location>
        <begin position="204"/>
        <end position="223"/>
    </location>
</feature>
<feature type="compositionally biased region" description="Low complexity" evidence="2">
    <location>
        <begin position="152"/>
        <end position="170"/>
    </location>
</feature>
<feature type="region of interest" description="Disordered" evidence="2">
    <location>
        <begin position="188"/>
        <end position="319"/>
    </location>
</feature>
<feature type="region of interest" description="Disordered" evidence="2">
    <location>
        <begin position="123"/>
        <end position="175"/>
    </location>
</feature>
<feature type="compositionally biased region" description="Low complexity" evidence="2">
    <location>
        <begin position="268"/>
        <end position="277"/>
    </location>
</feature>
<organism evidence="5 6">
    <name type="scientific">Plectus sambesii</name>
    <dbReference type="NCBI Taxonomy" id="2011161"/>
    <lineage>
        <taxon>Eukaryota</taxon>
        <taxon>Metazoa</taxon>
        <taxon>Ecdysozoa</taxon>
        <taxon>Nematoda</taxon>
        <taxon>Chromadorea</taxon>
        <taxon>Plectida</taxon>
        <taxon>Plectina</taxon>
        <taxon>Plectoidea</taxon>
        <taxon>Plectidae</taxon>
        <taxon>Plectus</taxon>
    </lineage>
</organism>
<dbReference type="Proteomes" id="UP000887566">
    <property type="component" value="Unplaced"/>
</dbReference>
<evidence type="ECO:0000256" key="1">
    <source>
        <dbReference type="ARBA" id="ARBA00022737"/>
    </source>
</evidence>
<accession>A0A914VKM4</accession>
<feature type="transmembrane region" description="Helical" evidence="3">
    <location>
        <begin position="60"/>
        <end position="80"/>
    </location>
</feature>
<feature type="domain" description="Nematode cuticle collagen N-terminal" evidence="4">
    <location>
        <begin position="60"/>
        <end position="112"/>
    </location>
</feature>
<proteinExistence type="predicted"/>
<protein>
    <submittedName>
        <fullName evidence="6">Nematode cuticle collagen N-terminal domain-containing protein</fullName>
    </submittedName>
</protein>
<evidence type="ECO:0000256" key="2">
    <source>
        <dbReference type="SAM" id="MobiDB-lite"/>
    </source>
</evidence>
<sequence length="337" mass="34095">MMTAARRDASSLSNQFHGSTPIVNQWNIKLERTGQTAQHITTSPNLCLDRQVKEAKMPEYAAYTTICLSVLSLAICFISMPRLLIKISDVNDRLADNMLEFRTLENDIVVEYRYKRISNHAERVKRQSTGRGQCNCDGGSQCPQGPPGPAGEPGVDGSPGLAAPPGAPGLDGNFPAITYDHERKCRACPNGSPGLTGPPGEPGRPGANGSPGAPGSDGENGMPGMPGPLGQPGQEGEPGAPGYSGPPGESGAAGSKGEPGPVGPAGPAGPKGASGQAGVNGKVGGRGREGPPGNAGATGSAGLPGLPGQPGAGGPPGESAAYCPCPHRSFLSKMKRI</sequence>
<feature type="compositionally biased region" description="Low complexity" evidence="2">
    <location>
        <begin position="231"/>
        <end position="259"/>
    </location>
</feature>
<dbReference type="PANTHER" id="PTHR24637">
    <property type="entry name" value="COLLAGEN"/>
    <property type="match status" value="1"/>
</dbReference>
<dbReference type="GO" id="GO:0042302">
    <property type="term" value="F:structural constituent of cuticle"/>
    <property type="evidence" value="ECO:0007669"/>
    <property type="project" value="InterPro"/>
</dbReference>
<dbReference type="SMART" id="SM01088">
    <property type="entry name" value="Col_cuticle_N"/>
    <property type="match status" value="1"/>
</dbReference>
<dbReference type="InterPro" id="IPR002486">
    <property type="entry name" value="Col_cuticle_N"/>
</dbReference>
<dbReference type="InterPro" id="IPR008160">
    <property type="entry name" value="Collagen"/>
</dbReference>
<dbReference type="Pfam" id="PF01391">
    <property type="entry name" value="Collagen"/>
    <property type="match status" value="2"/>
</dbReference>
<dbReference type="PANTHER" id="PTHR24637:SF268">
    <property type="entry name" value="NEMATODE CUTICLE COLLAGEN N-TERMINAL DOMAIN-CONTAINING PROTEIN"/>
    <property type="match status" value="1"/>
</dbReference>
<dbReference type="AlphaFoldDB" id="A0A914VKM4"/>
<keyword evidence="3" id="KW-0812">Transmembrane</keyword>
<name>A0A914VKM4_9BILA</name>